<organism evidence="16 17">
    <name type="scientific">Thielaviopsis punctulata</name>
    <dbReference type="NCBI Taxonomy" id="72032"/>
    <lineage>
        <taxon>Eukaryota</taxon>
        <taxon>Fungi</taxon>
        <taxon>Dikarya</taxon>
        <taxon>Ascomycota</taxon>
        <taxon>Pezizomycotina</taxon>
        <taxon>Sordariomycetes</taxon>
        <taxon>Hypocreomycetidae</taxon>
        <taxon>Microascales</taxon>
        <taxon>Ceratocystidaceae</taxon>
        <taxon>Thielaviopsis</taxon>
    </lineage>
</organism>
<dbReference type="InterPro" id="IPR049892">
    <property type="entry name" value="AA9"/>
</dbReference>
<gene>
    <name evidence="16" type="ORF">TD95_002700</name>
</gene>
<evidence type="ECO:0000256" key="11">
    <source>
        <dbReference type="ARBA" id="ARBA00045077"/>
    </source>
</evidence>
<keyword evidence="8" id="KW-0119">Carbohydrate metabolism</keyword>
<dbReference type="EMBL" id="LAEV01002314">
    <property type="protein sequence ID" value="KKA25994.1"/>
    <property type="molecule type" value="Genomic_DNA"/>
</dbReference>
<dbReference type="Pfam" id="PF03443">
    <property type="entry name" value="AA9"/>
    <property type="match status" value="1"/>
</dbReference>
<evidence type="ECO:0000256" key="14">
    <source>
        <dbReference type="SAM" id="SignalP"/>
    </source>
</evidence>
<proteinExistence type="inferred from homology"/>
<feature type="domain" description="Auxiliary Activity family 9 catalytic" evidence="15">
    <location>
        <begin position="21"/>
        <end position="227"/>
    </location>
</feature>
<evidence type="ECO:0000256" key="1">
    <source>
        <dbReference type="ARBA" id="ARBA00001973"/>
    </source>
</evidence>
<comment type="caution">
    <text evidence="16">The sequence shown here is derived from an EMBL/GenBank/DDBJ whole genome shotgun (WGS) entry which is preliminary data.</text>
</comment>
<keyword evidence="7" id="KW-1015">Disulfide bond</keyword>
<protein>
    <recommendedName>
        <fullName evidence="12">lytic cellulose monooxygenase (C4-dehydrogenating)</fullName>
        <ecNumber evidence="12">1.14.99.56</ecNumber>
    </recommendedName>
</protein>
<dbReference type="Gene3D" id="2.70.50.70">
    <property type="match status" value="1"/>
</dbReference>
<dbReference type="EC" id="1.14.99.56" evidence="12"/>
<keyword evidence="3" id="KW-0964">Secreted</keyword>
<evidence type="ECO:0000256" key="12">
    <source>
        <dbReference type="ARBA" id="ARBA00047174"/>
    </source>
</evidence>
<feature type="chain" id="PRO_5002482495" description="lytic cellulose monooxygenase (C4-dehydrogenating)" evidence="14">
    <location>
        <begin position="21"/>
        <end position="311"/>
    </location>
</feature>
<reference evidence="16 17" key="1">
    <citation type="submission" date="2015-03" db="EMBL/GenBank/DDBJ databases">
        <authorList>
            <person name="Radwan O."/>
            <person name="Al-Naeli F.A."/>
            <person name="Rendon G.A."/>
            <person name="Fields C."/>
        </authorList>
    </citation>
    <scope>NUCLEOTIDE SEQUENCE [LARGE SCALE GENOMIC DNA]</scope>
    <source>
        <strain evidence="16">CR-DP1</strain>
    </source>
</reference>
<evidence type="ECO:0000256" key="3">
    <source>
        <dbReference type="ARBA" id="ARBA00022525"/>
    </source>
</evidence>
<dbReference type="AlphaFoldDB" id="A0A0F4Z618"/>
<evidence type="ECO:0000256" key="10">
    <source>
        <dbReference type="ARBA" id="ARBA00044502"/>
    </source>
</evidence>
<evidence type="ECO:0000256" key="8">
    <source>
        <dbReference type="ARBA" id="ARBA00023277"/>
    </source>
</evidence>
<comment type="subcellular location">
    <subcellularLocation>
        <location evidence="2">Secreted</location>
    </subcellularLocation>
</comment>
<evidence type="ECO:0000313" key="16">
    <source>
        <dbReference type="EMBL" id="KKA25994.1"/>
    </source>
</evidence>
<evidence type="ECO:0000256" key="4">
    <source>
        <dbReference type="ARBA" id="ARBA00022729"/>
    </source>
</evidence>
<dbReference type="Proteomes" id="UP000033483">
    <property type="component" value="Unassembled WGS sequence"/>
</dbReference>
<dbReference type="InterPro" id="IPR005103">
    <property type="entry name" value="AA9_LPMO"/>
</dbReference>
<evidence type="ECO:0000256" key="5">
    <source>
        <dbReference type="ARBA" id="ARBA00023001"/>
    </source>
</evidence>
<comment type="similarity">
    <text evidence="10">Belongs to the polysaccharide monooxygenase AA9 family.</text>
</comment>
<comment type="catalytic activity">
    <reaction evidence="11">
        <text>[(1-&gt;4)-beta-D-glucosyl]n+m + reduced acceptor + O2 = 4-dehydro-beta-D-glucosyl-[(1-&gt;4)-beta-D-glucosyl]n-1 + [(1-&gt;4)-beta-D-glucosyl]m + acceptor + H2O.</text>
        <dbReference type="EC" id="1.14.99.56"/>
    </reaction>
</comment>
<keyword evidence="9" id="KW-0624">Polysaccharide degradation</keyword>
<name>A0A0F4Z618_9PEZI</name>
<dbReference type="OrthoDB" id="2525337at2759"/>
<dbReference type="PANTHER" id="PTHR33353">
    <property type="entry name" value="PUTATIVE (AFU_ORTHOLOGUE AFUA_1G12560)-RELATED"/>
    <property type="match status" value="1"/>
</dbReference>
<feature type="compositionally biased region" description="Low complexity" evidence="13">
    <location>
        <begin position="249"/>
        <end position="290"/>
    </location>
</feature>
<keyword evidence="5" id="KW-0136">Cellulose degradation</keyword>
<dbReference type="PANTHER" id="PTHR33353:SF17">
    <property type="entry name" value="ENDO-BETA-1,4-GLUCANASE D"/>
    <property type="match status" value="1"/>
</dbReference>
<accession>A0A0F4Z618</accession>
<evidence type="ECO:0000256" key="7">
    <source>
        <dbReference type="ARBA" id="ARBA00023157"/>
    </source>
</evidence>
<feature type="signal peptide" evidence="14">
    <location>
        <begin position="1"/>
        <end position="20"/>
    </location>
</feature>
<evidence type="ECO:0000256" key="13">
    <source>
        <dbReference type="SAM" id="MobiDB-lite"/>
    </source>
</evidence>
<keyword evidence="4 14" id="KW-0732">Signal</keyword>
<evidence type="ECO:0000259" key="15">
    <source>
        <dbReference type="Pfam" id="PF03443"/>
    </source>
</evidence>
<dbReference type="GO" id="GO:0030245">
    <property type="term" value="P:cellulose catabolic process"/>
    <property type="evidence" value="ECO:0007669"/>
    <property type="project" value="UniProtKB-KW"/>
</dbReference>
<evidence type="ECO:0000256" key="9">
    <source>
        <dbReference type="ARBA" id="ARBA00023326"/>
    </source>
</evidence>
<dbReference type="GO" id="GO:0005576">
    <property type="term" value="C:extracellular region"/>
    <property type="evidence" value="ECO:0007669"/>
    <property type="project" value="UniProtKB-SubCell"/>
</dbReference>
<evidence type="ECO:0000256" key="2">
    <source>
        <dbReference type="ARBA" id="ARBA00004613"/>
    </source>
</evidence>
<dbReference type="CDD" id="cd21175">
    <property type="entry name" value="LPMO_AA9"/>
    <property type="match status" value="1"/>
</dbReference>
<evidence type="ECO:0000256" key="6">
    <source>
        <dbReference type="ARBA" id="ARBA00023008"/>
    </source>
</evidence>
<comment type="cofactor">
    <cofactor evidence="1">
        <name>Cu(2+)</name>
        <dbReference type="ChEBI" id="CHEBI:29036"/>
    </cofactor>
</comment>
<feature type="region of interest" description="Disordered" evidence="13">
    <location>
        <begin position="239"/>
        <end position="294"/>
    </location>
</feature>
<keyword evidence="6" id="KW-0186">Copper</keyword>
<keyword evidence="17" id="KW-1185">Reference proteome</keyword>
<evidence type="ECO:0000313" key="17">
    <source>
        <dbReference type="Proteomes" id="UP000033483"/>
    </source>
</evidence>
<sequence>MYFSKASIVSALSMASVVSAHTTMFSVWVNSVDQGDGRKTYIRSPDNNNPVKVLSSPDLVCNVNGGTPVPEFVSAAAGDKLTFEWQHNTRGDDIIDKSHKGPIITYIAEYTETNGASPIWSKIAESGYEDGKWATDVLIANKGKYDFTLPSFIKAGKYLIRQEIIALHEADVAEATNSARGAQFYPSCVQFEVTGSGTVVPDEKFDFNTGYTSTDPGIVFNVYGSVSNYPIPGPAVISGTSSGSGSGSGSNSSAPAATTTSPAATSAAVTSVASTTPAASVTPTSAPVSSCKQRRAARAARRAALAASYNN</sequence>